<evidence type="ECO:0000313" key="4">
    <source>
        <dbReference type="Proteomes" id="UP000010164"/>
    </source>
</evidence>
<sequence>MGTILLKRSLGAALLLAPVACLADSSFEIYGFGMVDYVQAFDRPNPNWEASLRPGRIPYDQDSVGSPGQAVLSVRQSRLGVNASTLAGDSQLTTKFEFDLYGVGPDEGQTTIRLRHAYGEWKSILAGQTNSVFMDGDVFPNVIDYWGPSGMVFLRNPQIRWTPISGEQTFAVAIETPGSGVDSGNDTTAGDPNTSADNEYPDLTAHYRFGRDWGHVQVAGILRQVGYDTPGGNDGKPEDSDIGWGINLTSVINVMKNDHIRLGVVHGDGISNYMNDGGVDMAPDGNLADPDYQVVPLTGLLAYYEHGWSDTYSTALGYSSTEIDNMDFQTDDAFQKGEYASINLLHAPNDKVLMGVEYLFGKRTAKDDTASYDRRVQFSIKYSFSSGNLL</sequence>
<dbReference type="EMBL" id="AMRJ01000010">
    <property type="protein sequence ID" value="EKF74586.1"/>
    <property type="molecule type" value="Genomic_DNA"/>
</dbReference>
<comment type="caution">
    <text evidence="3">The sequence shown here is derived from an EMBL/GenBank/DDBJ whole genome shotgun (WGS) entry which is preliminary data.</text>
</comment>
<dbReference type="RefSeq" id="WP_008928812.1">
    <property type="nucleotide sequence ID" value="NZ_AMRJ01000010.1"/>
</dbReference>
<dbReference type="Proteomes" id="UP000010164">
    <property type="component" value="Unassembled WGS sequence"/>
</dbReference>
<gene>
    <name evidence="3" type="ORF">A11A3_08165</name>
</gene>
<feature type="signal peptide" evidence="2">
    <location>
        <begin position="1"/>
        <end position="23"/>
    </location>
</feature>
<feature type="chain" id="PRO_5003947860" description="Porin" evidence="2">
    <location>
        <begin position="24"/>
        <end position="390"/>
    </location>
</feature>
<evidence type="ECO:0000256" key="2">
    <source>
        <dbReference type="SAM" id="SignalP"/>
    </source>
</evidence>
<feature type="region of interest" description="Disordered" evidence="1">
    <location>
        <begin position="176"/>
        <end position="198"/>
    </location>
</feature>
<dbReference type="eggNOG" id="COG2911">
    <property type="taxonomic scope" value="Bacteria"/>
</dbReference>
<dbReference type="AlphaFoldDB" id="L0WCA6"/>
<evidence type="ECO:0008006" key="5">
    <source>
        <dbReference type="Google" id="ProtNLM"/>
    </source>
</evidence>
<dbReference type="STRING" id="1177179.A11A3_08165"/>
<dbReference type="InterPro" id="IPR045748">
    <property type="entry name" value="DcaP"/>
</dbReference>
<name>L0WCA6_9GAMM</name>
<keyword evidence="4" id="KW-1185">Reference proteome</keyword>
<dbReference type="PATRIC" id="fig|1177179.3.peg.1631"/>
<evidence type="ECO:0000256" key="1">
    <source>
        <dbReference type="SAM" id="MobiDB-lite"/>
    </source>
</evidence>
<proteinExistence type="predicted"/>
<accession>L0WCA6</accession>
<keyword evidence="2" id="KW-0732">Signal</keyword>
<reference evidence="3 4" key="1">
    <citation type="journal article" date="2012" name="J. Bacteriol.">
        <title>Genome Sequence of the Alkane-Degrading Bacterium Alcanivorax hongdengensis Type Strain A-11-3.</title>
        <authorList>
            <person name="Lai Q."/>
            <person name="Shao Z."/>
        </authorList>
    </citation>
    <scope>NUCLEOTIDE SEQUENCE [LARGE SCALE GENOMIC DNA]</scope>
    <source>
        <strain evidence="3 4">A-11-3</strain>
    </source>
</reference>
<dbReference type="SUPFAM" id="SSF56935">
    <property type="entry name" value="Porins"/>
    <property type="match status" value="1"/>
</dbReference>
<organism evidence="3 4">
    <name type="scientific">Alcanivorax hongdengensis A-11-3</name>
    <dbReference type="NCBI Taxonomy" id="1177179"/>
    <lineage>
        <taxon>Bacteria</taxon>
        <taxon>Pseudomonadati</taxon>
        <taxon>Pseudomonadota</taxon>
        <taxon>Gammaproteobacteria</taxon>
        <taxon>Oceanospirillales</taxon>
        <taxon>Alcanivoracaceae</taxon>
        <taxon>Alcanivorax</taxon>
    </lineage>
</organism>
<protein>
    <recommendedName>
        <fullName evidence="5">Porin</fullName>
    </recommendedName>
</protein>
<dbReference type="Pfam" id="PF19577">
    <property type="entry name" value="DcaP"/>
    <property type="match status" value="1"/>
</dbReference>
<evidence type="ECO:0000313" key="3">
    <source>
        <dbReference type="EMBL" id="EKF74586.1"/>
    </source>
</evidence>
<feature type="compositionally biased region" description="Polar residues" evidence="1">
    <location>
        <begin position="182"/>
        <end position="197"/>
    </location>
</feature>